<dbReference type="eggNOG" id="COG1846">
    <property type="taxonomic scope" value="Bacteria"/>
</dbReference>
<sequence length="146" mass="16379">MPGEKPSKETVLAWARLMRAGRHVLGAVERDLKQAGFPPLAWYDVLLELRRAKGGLRPGALEAELLIAQHNISRLLVRLEEAGLIERRRHPEDGRGQIILISEEGRALLRQMWPIYRTAIETHVGAKLKSEKEAGELARLLGALLE</sequence>
<name>A0A081B8I6_9HYPH</name>
<comment type="caution">
    <text evidence="5">The sequence shown here is derived from an EMBL/GenBank/DDBJ whole genome shotgun (WGS) entry which is preliminary data.</text>
</comment>
<keyword evidence="2" id="KW-0238">DNA-binding</keyword>
<dbReference type="STRING" id="1333998.M2A_0853"/>
<keyword evidence="1" id="KW-0805">Transcription regulation</keyword>
<evidence type="ECO:0000313" key="6">
    <source>
        <dbReference type="Proteomes" id="UP000028702"/>
    </source>
</evidence>
<dbReference type="RefSeq" id="WP_045443408.1">
    <property type="nucleotide sequence ID" value="NZ_BBIO01000003.1"/>
</dbReference>
<dbReference type="Proteomes" id="UP000028702">
    <property type="component" value="Unassembled WGS sequence"/>
</dbReference>
<protein>
    <submittedName>
        <fullName evidence="5">Transcriptional regulator, MarR family protein</fullName>
    </submittedName>
</protein>
<gene>
    <name evidence="5" type="ORF">M2A_0853</name>
</gene>
<keyword evidence="3" id="KW-0804">Transcription</keyword>
<feature type="domain" description="HTH marR-type" evidence="4">
    <location>
        <begin position="1"/>
        <end position="146"/>
    </location>
</feature>
<proteinExistence type="predicted"/>
<accession>A0A081B8I6</accession>
<dbReference type="GO" id="GO:0003700">
    <property type="term" value="F:DNA-binding transcription factor activity"/>
    <property type="evidence" value="ECO:0007669"/>
    <property type="project" value="InterPro"/>
</dbReference>
<organism evidence="5 6">
    <name type="scientific">Tepidicaulis marinus</name>
    <dbReference type="NCBI Taxonomy" id="1333998"/>
    <lineage>
        <taxon>Bacteria</taxon>
        <taxon>Pseudomonadati</taxon>
        <taxon>Pseudomonadota</taxon>
        <taxon>Alphaproteobacteria</taxon>
        <taxon>Hyphomicrobiales</taxon>
        <taxon>Parvibaculaceae</taxon>
        <taxon>Tepidicaulis</taxon>
    </lineage>
</organism>
<evidence type="ECO:0000256" key="1">
    <source>
        <dbReference type="ARBA" id="ARBA00023015"/>
    </source>
</evidence>
<dbReference type="Gene3D" id="1.10.10.10">
    <property type="entry name" value="Winged helix-like DNA-binding domain superfamily/Winged helix DNA-binding domain"/>
    <property type="match status" value="1"/>
</dbReference>
<dbReference type="SUPFAM" id="SSF46785">
    <property type="entry name" value="Winged helix' DNA-binding domain"/>
    <property type="match status" value="1"/>
</dbReference>
<dbReference type="AlphaFoldDB" id="A0A081B8I6"/>
<dbReference type="InterPro" id="IPR023187">
    <property type="entry name" value="Tscrpt_reg_MarR-type_CS"/>
</dbReference>
<evidence type="ECO:0000256" key="2">
    <source>
        <dbReference type="ARBA" id="ARBA00023125"/>
    </source>
</evidence>
<dbReference type="PROSITE" id="PS50995">
    <property type="entry name" value="HTH_MARR_2"/>
    <property type="match status" value="1"/>
</dbReference>
<dbReference type="PANTHER" id="PTHR33164:SF104">
    <property type="entry name" value="TRANSCRIPTIONAL REGULATORY PROTEIN"/>
    <property type="match status" value="1"/>
</dbReference>
<keyword evidence="6" id="KW-1185">Reference proteome</keyword>
<evidence type="ECO:0000256" key="3">
    <source>
        <dbReference type="ARBA" id="ARBA00023163"/>
    </source>
</evidence>
<dbReference type="PANTHER" id="PTHR33164">
    <property type="entry name" value="TRANSCRIPTIONAL REGULATOR, MARR FAMILY"/>
    <property type="match status" value="1"/>
</dbReference>
<dbReference type="InterPro" id="IPR039422">
    <property type="entry name" value="MarR/SlyA-like"/>
</dbReference>
<dbReference type="GO" id="GO:0003677">
    <property type="term" value="F:DNA binding"/>
    <property type="evidence" value="ECO:0007669"/>
    <property type="project" value="UniProtKB-KW"/>
</dbReference>
<dbReference type="InterPro" id="IPR000835">
    <property type="entry name" value="HTH_MarR-typ"/>
</dbReference>
<dbReference type="PROSITE" id="PS01117">
    <property type="entry name" value="HTH_MARR_1"/>
    <property type="match status" value="1"/>
</dbReference>
<dbReference type="SMART" id="SM00347">
    <property type="entry name" value="HTH_MARR"/>
    <property type="match status" value="1"/>
</dbReference>
<dbReference type="InterPro" id="IPR036390">
    <property type="entry name" value="WH_DNA-bd_sf"/>
</dbReference>
<evidence type="ECO:0000259" key="4">
    <source>
        <dbReference type="PROSITE" id="PS50995"/>
    </source>
</evidence>
<dbReference type="Pfam" id="PF12802">
    <property type="entry name" value="MarR_2"/>
    <property type="match status" value="1"/>
</dbReference>
<dbReference type="InterPro" id="IPR036388">
    <property type="entry name" value="WH-like_DNA-bd_sf"/>
</dbReference>
<dbReference type="EMBL" id="BBIO01000003">
    <property type="protein sequence ID" value="GAK44354.1"/>
    <property type="molecule type" value="Genomic_DNA"/>
</dbReference>
<evidence type="ECO:0000313" key="5">
    <source>
        <dbReference type="EMBL" id="GAK44354.1"/>
    </source>
</evidence>
<reference evidence="5 6" key="1">
    <citation type="submission" date="2014-07" db="EMBL/GenBank/DDBJ databases">
        <title>Tepidicaulis marinum gen. nov., sp. nov., a novel marine bacterium denitrifying nitrate to nitrous oxide strictly under microaerobic conditions.</title>
        <authorList>
            <person name="Takeuchi M."/>
            <person name="Yamagishi T."/>
            <person name="Kamagata Y."/>
            <person name="Oshima K."/>
            <person name="Hattori M."/>
            <person name="Katayama T."/>
            <person name="Hanada S."/>
            <person name="Tamaki H."/>
            <person name="Marumo K."/>
            <person name="Maeda H."/>
            <person name="Nedachi M."/>
            <person name="Iwasaki W."/>
            <person name="Suwa Y."/>
            <person name="Sakata S."/>
        </authorList>
    </citation>
    <scope>NUCLEOTIDE SEQUENCE [LARGE SCALE GENOMIC DNA]</scope>
    <source>
        <strain evidence="5 6">MA2</strain>
    </source>
</reference>
<dbReference type="GO" id="GO:0006950">
    <property type="term" value="P:response to stress"/>
    <property type="evidence" value="ECO:0007669"/>
    <property type="project" value="TreeGrafter"/>
</dbReference>